<dbReference type="InterPro" id="IPR050275">
    <property type="entry name" value="PGM_Phosphatase"/>
</dbReference>
<reference evidence="3 4" key="1">
    <citation type="submission" date="2020-08" db="EMBL/GenBank/DDBJ databases">
        <title>Genomic Encyclopedia of Type Strains, Phase IV (KMG-IV): sequencing the most valuable type-strain genomes for metagenomic binning, comparative biology and taxonomic classification.</title>
        <authorList>
            <person name="Goeker M."/>
        </authorList>
    </citation>
    <scope>NUCLEOTIDE SEQUENCE [LARGE SCALE GENOMIC DNA]</scope>
    <source>
        <strain evidence="3 4">DSM 25895</strain>
    </source>
</reference>
<dbReference type="GO" id="GO:0004619">
    <property type="term" value="F:phosphoglycerate mutase activity"/>
    <property type="evidence" value="ECO:0007669"/>
    <property type="project" value="UniProtKB-EC"/>
</dbReference>
<dbReference type="CDD" id="cd07067">
    <property type="entry name" value="HP_PGM_like"/>
    <property type="match status" value="1"/>
</dbReference>
<name>A0A840XQ52_9PROT</name>
<organism evidence="3 4">
    <name type="scientific">Neoroseomonas alkaliterrae</name>
    <dbReference type="NCBI Taxonomy" id="1452450"/>
    <lineage>
        <taxon>Bacteria</taxon>
        <taxon>Pseudomonadati</taxon>
        <taxon>Pseudomonadota</taxon>
        <taxon>Alphaproteobacteria</taxon>
        <taxon>Acetobacterales</taxon>
        <taxon>Acetobacteraceae</taxon>
        <taxon>Neoroseomonas</taxon>
    </lineage>
</organism>
<accession>A0A840XQ52</accession>
<feature type="binding site" evidence="2">
    <location>
        <position position="64"/>
    </location>
    <ligand>
        <name>substrate</name>
    </ligand>
</feature>
<dbReference type="Proteomes" id="UP000562254">
    <property type="component" value="Unassembled WGS sequence"/>
</dbReference>
<evidence type="ECO:0000256" key="2">
    <source>
        <dbReference type="PIRSR" id="PIRSR613078-2"/>
    </source>
</evidence>
<dbReference type="InterPro" id="IPR029033">
    <property type="entry name" value="His_PPase_superfam"/>
</dbReference>
<dbReference type="SMART" id="SM00855">
    <property type="entry name" value="PGAM"/>
    <property type="match status" value="1"/>
</dbReference>
<keyword evidence="4" id="KW-1185">Reference proteome</keyword>
<protein>
    <submittedName>
        <fullName evidence="3">Putative phosphoglycerate mutase</fullName>
        <ecNumber evidence="3">5.4.2.12</ecNumber>
    </submittedName>
</protein>
<dbReference type="Pfam" id="PF00300">
    <property type="entry name" value="His_Phos_1"/>
    <property type="match status" value="1"/>
</dbReference>
<evidence type="ECO:0000256" key="1">
    <source>
        <dbReference type="PIRSR" id="PIRSR613078-1"/>
    </source>
</evidence>
<evidence type="ECO:0000313" key="3">
    <source>
        <dbReference type="EMBL" id="MBB5690738.1"/>
    </source>
</evidence>
<comment type="caution">
    <text evidence="3">The sequence shown here is derived from an EMBL/GenBank/DDBJ whole genome shotgun (WGS) entry which is preliminary data.</text>
</comment>
<keyword evidence="3" id="KW-0413">Isomerase</keyword>
<dbReference type="PANTHER" id="PTHR48100:SF1">
    <property type="entry name" value="HISTIDINE PHOSPHATASE FAMILY PROTEIN-RELATED"/>
    <property type="match status" value="1"/>
</dbReference>
<feature type="binding site" evidence="2">
    <location>
        <begin position="14"/>
        <end position="21"/>
    </location>
    <ligand>
        <name>substrate</name>
    </ligand>
</feature>
<proteinExistence type="predicted"/>
<dbReference type="Gene3D" id="3.40.50.1240">
    <property type="entry name" value="Phosphoglycerate mutase-like"/>
    <property type="match status" value="1"/>
</dbReference>
<sequence>MTPRLNPVPFWFLRHGETDWNAEGRSQGRTDIPLNAVGLAQARRAAFALVDRGIATIVASPLSRALHTAEIVAEALNLPVSTDADLQEVCFGEEEGKPMGDWYDDWIEGRYTPEGAETFRELHDRGVAAINRATALPGPVLVVAHGALFRALRLALGHEPNVRTPNALPILCTPPASGAVWDVSPVSLPHLPA</sequence>
<dbReference type="AlphaFoldDB" id="A0A840XQ52"/>
<dbReference type="SUPFAM" id="SSF53254">
    <property type="entry name" value="Phosphoglycerate mutase-like"/>
    <property type="match status" value="1"/>
</dbReference>
<dbReference type="EC" id="5.4.2.12" evidence="3"/>
<evidence type="ECO:0000313" key="4">
    <source>
        <dbReference type="Proteomes" id="UP000562254"/>
    </source>
</evidence>
<dbReference type="GO" id="GO:0016791">
    <property type="term" value="F:phosphatase activity"/>
    <property type="evidence" value="ECO:0007669"/>
    <property type="project" value="TreeGrafter"/>
</dbReference>
<gene>
    <name evidence="3" type="ORF">FHS88_002878</name>
</gene>
<dbReference type="GO" id="GO:0005737">
    <property type="term" value="C:cytoplasm"/>
    <property type="evidence" value="ECO:0007669"/>
    <property type="project" value="TreeGrafter"/>
</dbReference>
<feature type="active site" description="Tele-phosphohistidine intermediate" evidence="1">
    <location>
        <position position="15"/>
    </location>
</feature>
<dbReference type="EMBL" id="JACIJE010000008">
    <property type="protein sequence ID" value="MBB5690738.1"/>
    <property type="molecule type" value="Genomic_DNA"/>
</dbReference>
<dbReference type="RefSeq" id="WP_184485888.1">
    <property type="nucleotide sequence ID" value="NZ_JAAEDJ010000156.1"/>
</dbReference>
<feature type="active site" description="Proton donor/acceptor" evidence="1">
    <location>
        <position position="88"/>
    </location>
</feature>
<dbReference type="InterPro" id="IPR013078">
    <property type="entry name" value="His_Pase_superF_clade-1"/>
</dbReference>
<dbReference type="PANTHER" id="PTHR48100">
    <property type="entry name" value="BROAD-SPECIFICITY PHOSPHATASE YOR283W-RELATED"/>
    <property type="match status" value="1"/>
</dbReference>